<organism evidence="1">
    <name type="scientific">Sedimenticola thiotaurini</name>
    <dbReference type="NCBI Taxonomy" id="1543721"/>
    <lineage>
        <taxon>Bacteria</taxon>
        <taxon>Pseudomonadati</taxon>
        <taxon>Pseudomonadota</taxon>
        <taxon>Gammaproteobacteria</taxon>
        <taxon>Chromatiales</taxon>
        <taxon>Sedimenticolaceae</taxon>
        <taxon>Sedimenticola</taxon>
    </lineage>
</organism>
<name>A0A831W426_9GAMM</name>
<dbReference type="Proteomes" id="UP000886251">
    <property type="component" value="Unassembled WGS sequence"/>
</dbReference>
<dbReference type="PANTHER" id="PTHR35271">
    <property type="entry name" value="ABC TRANSPORTER, SUBSTRATE-BINDING LIPOPROTEIN-RELATED"/>
    <property type="match status" value="1"/>
</dbReference>
<evidence type="ECO:0008006" key="2">
    <source>
        <dbReference type="Google" id="ProtNLM"/>
    </source>
</evidence>
<dbReference type="Gene3D" id="3.40.50.2300">
    <property type="match status" value="2"/>
</dbReference>
<accession>A0A831W426</accession>
<dbReference type="EMBL" id="DRKP01000151">
    <property type="protein sequence ID" value="HEB97189.1"/>
    <property type="molecule type" value="Genomic_DNA"/>
</dbReference>
<evidence type="ECO:0000313" key="1">
    <source>
        <dbReference type="EMBL" id="HEB97189.1"/>
    </source>
</evidence>
<reference evidence="1" key="1">
    <citation type="journal article" date="2020" name="mSystems">
        <title>Genome- and Community-Level Interaction Insights into Carbon Utilization and Element Cycling Functions of Hydrothermarchaeota in Hydrothermal Sediment.</title>
        <authorList>
            <person name="Zhou Z."/>
            <person name="Liu Y."/>
            <person name="Xu W."/>
            <person name="Pan J."/>
            <person name="Luo Z.H."/>
            <person name="Li M."/>
        </authorList>
    </citation>
    <scope>NUCLEOTIDE SEQUENCE [LARGE SCALE GENOMIC DNA]</scope>
    <source>
        <strain evidence="1">HyVt-443</strain>
    </source>
</reference>
<gene>
    <name evidence="1" type="ORF">ENI96_12280</name>
</gene>
<dbReference type="InterPro" id="IPR007487">
    <property type="entry name" value="ABC_transpt-TYRBP-like"/>
</dbReference>
<dbReference type="AlphaFoldDB" id="A0A831W426"/>
<dbReference type="PANTHER" id="PTHR35271:SF1">
    <property type="entry name" value="ABC TRANSPORTER, SUBSTRATE-BINDING LIPOPROTEIN"/>
    <property type="match status" value="1"/>
</dbReference>
<proteinExistence type="predicted"/>
<comment type="caution">
    <text evidence="1">The sequence shown here is derived from an EMBL/GenBank/DDBJ whole genome shotgun (WGS) entry which is preliminary data.</text>
</comment>
<dbReference type="Pfam" id="PF04392">
    <property type="entry name" value="ABC_sub_bind"/>
    <property type="match status" value="1"/>
</dbReference>
<protein>
    <recommendedName>
        <fullName evidence="2">ABC transporter substrate-binding protein</fullName>
    </recommendedName>
</protein>
<sequence length="339" mass="36972">MNRARAASNTPAPGQARPGVSDRARTLLLLLLLLLLPPLAGAGPRILVVTGGDSDVYRQMLDSVRAGIDGFCPDVATPDCAPRLIEKGLDDGILERLGQEGERWSLIVTVGIEAARALQAREIRVPVLNTLIPRSAAAELGLSPAGEEGSRSAVFIDQPLRRQLQLIPLIRPERHRLGVLLGPTTRDSAAAVRLDGRELGLQVQVREVDDGDKVGQAVRRILSRSDVLLALPDPLVYNRWTIVNIMLSSYHSRVPVIGFSAAYVRSGAVAAVYSTPEDVGRHVSDLIRRFLADPRRRLPAPQYPRYFHVRINTQVAHSLGIELPSADDVQRRLEALEGP</sequence>